<dbReference type="Proteomes" id="UP000195913">
    <property type="component" value="Unassembled WGS sequence"/>
</dbReference>
<evidence type="ECO:0000259" key="1">
    <source>
        <dbReference type="Pfam" id="PF12229"/>
    </source>
</evidence>
<dbReference type="AlphaFoldDB" id="A0A1R4GW80"/>
<dbReference type="Pfam" id="PF04294">
    <property type="entry name" value="VanW"/>
    <property type="match status" value="1"/>
</dbReference>
<sequence>MNMEHSRVMMRDKQGMSKKKKGWLMGGGAVIIVAAAYAGGASLLDDQIPQGATVHGVEIGGLSSSDAAARLHQKLDPLASGPIKITAGEQSTSLTPDQSGLGLDIDATLQGKTGYTLNPVVLFQRLTGGAAIEPVLTQDDDELHAAVEKLRPQLDKKASEGEIAFKDATVDYQKPTTGQTVEADQAVENIENSWFGASEPIEVPTSTVDPKTPASAFEKVRDEQAKPLVAGNVTVAADDLKATLKPNQLAEAASFKVADGAVTMSLDQKKLADRLLKANPKMASTAKDARIVLKDGKPKIIPAVKGHGVDTKDLNQKILTAATSDSRTAKINVSVTEPELTTAKAKKLGVKEEIVKFSTPYPTYDTVRTKNLRAGASKLNGVLVMPGDTFSLTKALAPITEANGYFKSGVVENGFSSEAIGGGLSQISTQLFNVGWLGGMEDVTHRPHSRWFDRYPAGRESTLWEGQIDMAWKNNTGHAVMIQAWVTDSHVNTRLWGTKKYKVTSKTSEHYDRTNPKTVYNDAEKCVSESGGQKGFSVDVHRTRTAGAETLKDSLHWTYQPWNKVVCGKKP</sequence>
<gene>
    <name evidence="2" type="ORF">FM101_14975</name>
</gene>
<dbReference type="EMBL" id="FUHW01000052">
    <property type="protein sequence ID" value="SJM72381.1"/>
    <property type="molecule type" value="Genomic_DNA"/>
</dbReference>
<proteinExistence type="predicted"/>
<feature type="domain" description="YoaR-like putative peptidoglycan binding" evidence="1">
    <location>
        <begin position="258"/>
        <end position="328"/>
    </location>
</feature>
<reference evidence="2 3" key="1">
    <citation type="submission" date="2017-02" db="EMBL/GenBank/DDBJ databases">
        <authorList>
            <person name="Peterson S.W."/>
        </authorList>
    </citation>
    <scope>NUCLEOTIDE SEQUENCE [LARGE SCALE GENOMIC DNA]</scope>
    <source>
        <strain evidence="2 3">B Ar 00.02</strain>
    </source>
</reference>
<dbReference type="InterPro" id="IPR052913">
    <property type="entry name" value="Glycopeptide_resist_protein"/>
</dbReference>
<dbReference type="InterPro" id="IPR022029">
    <property type="entry name" value="YoaR-like_PG-bd"/>
</dbReference>
<name>A0A1R4GW80_9MICC</name>
<dbReference type="PANTHER" id="PTHR35788">
    <property type="entry name" value="EXPORTED PROTEIN-RELATED"/>
    <property type="match status" value="1"/>
</dbReference>
<accession>A0A1R4GW80</accession>
<dbReference type="Pfam" id="PF12229">
    <property type="entry name" value="PG_binding_4"/>
    <property type="match status" value="1"/>
</dbReference>
<keyword evidence="3" id="KW-1185">Reference proteome</keyword>
<evidence type="ECO:0000313" key="3">
    <source>
        <dbReference type="Proteomes" id="UP000195913"/>
    </source>
</evidence>
<evidence type="ECO:0000313" key="2">
    <source>
        <dbReference type="EMBL" id="SJM72381.1"/>
    </source>
</evidence>
<organism evidence="2 3">
    <name type="scientific">Arthrobacter rhombi</name>
    <dbReference type="NCBI Taxonomy" id="71253"/>
    <lineage>
        <taxon>Bacteria</taxon>
        <taxon>Bacillati</taxon>
        <taxon>Actinomycetota</taxon>
        <taxon>Actinomycetes</taxon>
        <taxon>Micrococcales</taxon>
        <taxon>Micrococcaceae</taxon>
        <taxon>Arthrobacter</taxon>
    </lineage>
</organism>
<protein>
    <submittedName>
        <fullName evidence="2">Vancomycin B-type resistance protein VanW</fullName>
    </submittedName>
</protein>
<dbReference type="PANTHER" id="PTHR35788:SF1">
    <property type="entry name" value="EXPORTED PROTEIN"/>
    <property type="match status" value="1"/>
</dbReference>
<dbReference type="InterPro" id="IPR007391">
    <property type="entry name" value="Vancomycin_resist_VanW"/>
</dbReference>